<protein>
    <submittedName>
        <fullName evidence="1">Uncharacterized protein</fullName>
    </submittedName>
</protein>
<reference evidence="1" key="2">
    <citation type="journal article" date="2017" name="Genome Announc.">
        <title>High-Quality Draft Genome Sequence of Burkholderia contaminans CH-1, a Gram-Negative Bacterium That Metabolizes 2-Azahypoxanthine, a Plant Growth-Regulating Compound.</title>
        <authorList>
            <person name="Choi J.-H."/>
            <person name="Sugiura H."/>
            <person name="Moriuchi R."/>
            <person name="Kawagishi H."/>
            <person name="Dohra H."/>
        </authorList>
    </citation>
    <scope>NUCLEOTIDE SEQUENCE</scope>
    <source>
        <strain evidence="1">CH-1</strain>
    </source>
</reference>
<reference evidence="1" key="1">
    <citation type="journal article" date="2016" name="Biosci. Biotechnol. Biochem.">
        <title>Bioconversion of AHX to AOH by resting cells of Burkholderia contaminans CH-1.</title>
        <authorList>
            <person name="Choi J.H."/>
            <person name="Kikuchi A."/>
            <person name="Pumkaeo P."/>
            <person name="Hirai H."/>
            <person name="Tokuyama S."/>
            <person name="Kawagishi H."/>
        </authorList>
    </citation>
    <scope>NUCLEOTIDE SEQUENCE</scope>
    <source>
        <strain evidence="1">CH-1</strain>
    </source>
</reference>
<evidence type="ECO:0000313" key="1">
    <source>
        <dbReference type="EMBL" id="BBA38332.1"/>
    </source>
</evidence>
<name>A0A286P681_9BURK</name>
<organism evidence="1">
    <name type="scientific">Burkholderia contaminans</name>
    <dbReference type="NCBI Taxonomy" id="488447"/>
    <lineage>
        <taxon>Bacteria</taxon>
        <taxon>Pseudomonadati</taxon>
        <taxon>Pseudomonadota</taxon>
        <taxon>Betaproteobacteria</taxon>
        <taxon>Burkholderiales</taxon>
        <taxon>Burkholderiaceae</taxon>
        <taxon>Burkholderia</taxon>
        <taxon>Burkholderia cepacia complex</taxon>
    </lineage>
</organism>
<gene>
    <name evidence="1" type="ORF">BCCH1_07500</name>
</gene>
<proteinExistence type="predicted"/>
<dbReference type="AlphaFoldDB" id="A0A286P681"/>
<accession>A0A286P681</accession>
<sequence length="79" mass="8196">MTASVVRYRPDEVYAGSPAEAPPAGIGADNACRLISTLDGFAQETNFPACVVPTRIRLISAASGTVSKTGVSEGRSARR</sequence>
<dbReference type="EMBL" id="AP018357">
    <property type="protein sequence ID" value="BBA38332.1"/>
    <property type="molecule type" value="Genomic_DNA"/>
</dbReference>